<evidence type="ECO:0000313" key="1">
    <source>
        <dbReference type="EMBL" id="PTW60503.1"/>
    </source>
</evidence>
<name>A0A2T5V9R8_9HYPH</name>
<proteinExistence type="predicted"/>
<comment type="caution">
    <text evidence="1">The sequence shown here is derived from an EMBL/GenBank/DDBJ whole genome shotgun (WGS) entry which is preliminary data.</text>
</comment>
<evidence type="ECO:0000313" key="2">
    <source>
        <dbReference type="Proteomes" id="UP000244081"/>
    </source>
</evidence>
<reference evidence="1 2" key="1">
    <citation type="submission" date="2018-04" db="EMBL/GenBank/DDBJ databases">
        <title>Genomic Encyclopedia of Archaeal and Bacterial Type Strains, Phase II (KMG-II): from individual species to whole genera.</title>
        <authorList>
            <person name="Goeker M."/>
        </authorList>
    </citation>
    <scope>NUCLEOTIDE SEQUENCE [LARGE SCALE GENOMIC DNA]</scope>
    <source>
        <strain evidence="1 2">DSM 23382</strain>
    </source>
</reference>
<accession>A0A2T5V9R8</accession>
<sequence length="71" mass="7627">MIDNHEDPIAQQNTQKRGQFLLSRRTLFAASLATLAAAQVSKALGGGARPVTEQINPECGVYAYAYVYALG</sequence>
<protein>
    <submittedName>
        <fullName evidence="1">Uncharacterized protein</fullName>
    </submittedName>
</protein>
<dbReference type="EMBL" id="QAYG01000004">
    <property type="protein sequence ID" value="PTW60503.1"/>
    <property type="molecule type" value="Genomic_DNA"/>
</dbReference>
<dbReference type="RefSeq" id="WP_107990111.1">
    <property type="nucleotide sequence ID" value="NZ_QAYG01000004.1"/>
</dbReference>
<organism evidence="1 2">
    <name type="scientific">Breoghania corrubedonensis</name>
    <dbReference type="NCBI Taxonomy" id="665038"/>
    <lineage>
        <taxon>Bacteria</taxon>
        <taxon>Pseudomonadati</taxon>
        <taxon>Pseudomonadota</taxon>
        <taxon>Alphaproteobacteria</taxon>
        <taxon>Hyphomicrobiales</taxon>
        <taxon>Stappiaceae</taxon>
        <taxon>Breoghania</taxon>
    </lineage>
</organism>
<dbReference type="Proteomes" id="UP000244081">
    <property type="component" value="Unassembled WGS sequence"/>
</dbReference>
<dbReference type="AlphaFoldDB" id="A0A2T5V9R8"/>
<gene>
    <name evidence="1" type="ORF">C8N35_104126</name>
</gene>
<keyword evidence="2" id="KW-1185">Reference proteome</keyword>